<sequence length="108" mass="12446">MVLMRHYKGLARNKRVLLLDRLTCSPNMYLIRNPGKFGLRPSPVGHLKMCLEEQPENIAARKNSFYWVERQERAEANRNRKRVSLHPVWQELKVSALVTPSGCSSALS</sequence>
<organism evidence="1 2">
    <name type="scientific">Ilyodon furcidens</name>
    <name type="common">goldbreast splitfin</name>
    <dbReference type="NCBI Taxonomy" id="33524"/>
    <lineage>
        <taxon>Eukaryota</taxon>
        <taxon>Metazoa</taxon>
        <taxon>Chordata</taxon>
        <taxon>Craniata</taxon>
        <taxon>Vertebrata</taxon>
        <taxon>Euteleostomi</taxon>
        <taxon>Actinopterygii</taxon>
        <taxon>Neopterygii</taxon>
        <taxon>Teleostei</taxon>
        <taxon>Neoteleostei</taxon>
        <taxon>Acanthomorphata</taxon>
        <taxon>Ovalentaria</taxon>
        <taxon>Atherinomorphae</taxon>
        <taxon>Cyprinodontiformes</taxon>
        <taxon>Goodeidae</taxon>
        <taxon>Ilyodon</taxon>
    </lineage>
</organism>
<evidence type="ECO:0000313" key="1">
    <source>
        <dbReference type="EMBL" id="MEQ2231283.1"/>
    </source>
</evidence>
<dbReference type="EMBL" id="JAHRIQ010032064">
    <property type="protein sequence ID" value="MEQ2231283.1"/>
    <property type="molecule type" value="Genomic_DNA"/>
</dbReference>
<reference evidence="1 2" key="1">
    <citation type="submission" date="2021-06" db="EMBL/GenBank/DDBJ databases">
        <authorList>
            <person name="Palmer J.M."/>
        </authorList>
    </citation>
    <scope>NUCLEOTIDE SEQUENCE [LARGE SCALE GENOMIC DNA]</scope>
    <source>
        <strain evidence="2">if_2019</strain>
        <tissue evidence="1">Muscle</tissue>
    </source>
</reference>
<protein>
    <submittedName>
        <fullName evidence="1">Uncharacterized protein</fullName>
    </submittedName>
</protein>
<dbReference type="Proteomes" id="UP001482620">
    <property type="component" value="Unassembled WGS sequence"/>
</dbReference>
<keyword evidence="2" id="KW-1185">Reference proteome</keyword>
<name>A0ABV0THG3_9TELE</name>
<gene>
    <name evidence="1" type="ORF">ILYODFUR_037982</name>
</gene>
<comment type="caution">
    <text evidence="1">The sequence shown here is derived from an EMBL/GenBank/DDBJ whole genome shotgun (WGS) entry which is preliminary data.</text>
</comment>
<proteinExistence type="predicted"/>
<evidence type="ECO:0000313" key="2">
    <source>
        <dbReference type="Proteomes" id="UP001482620"/>
    </source>
</evidence>
<accession>A0ABV0THG3</accession>